<accession>A0AAP0HNS0</accession>
<reference evidence="1 2" key="1">
    <citation type="submission" date="2024-01" db="EMBL/GenBank/DDBJ databases">
        <title>Genome assemblies of Stephania.</title>
        <authorList>
            <person name="Yang L."/>
        </authorList>
    </citation>
    <scope>NUCLEOTIDE SEQUENCE [LARGE SCALE GENOMIC DNA]</scope>
    <source>
        <strain evidence="1">JXDWG</strain>
        <tissue evidence="1">Leaf</tissue>
    </source>
</reference>
<sequence length="50" mass="6032">MLKNYTTRIKNRLERSILSTPVRLNSFDSSTELIFNHRLEMYESLQCIRL</sequence>
<dbReference type="AlphaFoldDB" id="A0AAP0HNS0"/>
<protein>
    <submittedName>
        <fullName evidence="1">Uncharacterized protein</fullName>
    </submittedName>
</protein>
<name>A0AAP0HNS0_9MAGN</name>
<dbReference type="Proteomes" id="UP001419268">
    <property type="component" value="Unassembled WGS sequence"/>
</dbReference>
<proteinExistence type="predicted"/>
<organism evidence="1 2">
    <name type="scientific">Stephania cephalantha</name>
    <dbReference type="NCBI Taxonomy" id="152367"/>
    <lineage>
        <taxon>Eukaryota</taxon>
        <taxon>Viridiplantae</taxon>
        <taxon>Streptophyta</taxon>
        <taxon>Embryophyta</taxon>
        <taxon>Tracheophyta</taxon>
        <taxon>Spermatophyta</taxon>
        <taxon>Magnoliopsida</taxon>
        <taxon>Ranunculales</taxon>
        <taxon>Menispermaceae</taxon>
        <taxon>Menispermoideae</taxon>
        <taxon>Cissampelideae</taxon>
        <taxon>Stephania</taxon>
    </lineage>
</organism>
<gene>
    <name evidence="1" type="ORF">Scep_028797</name>
</gene>
<dbReference type="EMBL" id="JBBNAG010000012">
    <property type="protein sequence ID" value="KAK9089715.1"/>
    <property type="molecule type" value="Genomic_DNA"/>
</dbReference>
<evidence type="ECO:0000313" key="1">
    <source>
        <dbReference type="EMBL" id="KAK9089715.1"/>
    </source>
</evidence>
<evidence type="ECO:0000313" key="2">
    <source>
        <dbReference type="Proteomes" id="UP001419268"/>
    </source>
</evidence>
<comment type="caution">
    <text evidence="1">The sequence shown here is derived from an EMBL/GenBank/DDBJ whole genome shotgun (WGS) entry which is preliminary data.</text>
</comment>
<keyword evidence="2" id="KW-1185">Reference proteome</keyword>